<evidence type="ECO:0000313" key="2">
    <source>
        <dbReference type="Proteomes" id="UP000248806"/>
    </source>
</evidence>
<dbReference type="RefSeq" id="WP_170142607.1">
    <property type="nucleotide sequence ID" value="NZ_BIFX01000001.1"/>
</dbReference>
<dbReference type="InterPro" id="IPR015946">
    <property type="entry name" value="KH_dom-like_a/b"/>
</dbReference>
<dbReference type="Pfam" id="PF02566">
    <property type="entry name" value="OsmC"/>
    <property type="match status" value="1"/>
</dbReference>
<sequence>MANEISVHATLDGKMRFQAETGSGFTLSMDAAPESGGENSAPRPTEVMLASLAGCTGITLVSILRKQRQEITSYELHLRSERTSAPGTYTTITVEHVLSGPTLTLARVERALELAEQHCTVGILLGKALEIKHTVRLVEHA</sequence>
<dbReference type="EMBL" id="QKUF01000008">
    <property type="protein sequence ID" value="PZW29498.1"/>
    <property type="molecule type" value="Genomic_DNA"/>
</dbReference>
<dbReference type="AlphaFoldDB" id="A0A326U7R5"/>
<keyword evidence="2" id="KW-1185">Reference proteome</keyword>
<dbReference type="Proteomes" id="UP000248806">
    <property type="component" value="Unassembled WGS sequence"/>
</dbReference>
<evidence type="ECO:0000313" key="1">
    <source>
        <dbReference type="EMBL" id="PZW29498.1"/>
    </source>
</evidence>
<proteinExistence type="predicted"/>
<comment type="caution">
    <text evidence="1">The sequence shown here is derived from an EMBL/GenBank/DDBJ whole genome shotgun (WGS) entry which is preliminary data.</text>
</comment>
<reference evidence="1 2" key="1">
    <citation type="submission" date="2018-06" db="EMBL/GenBank/DDBJ databases">
        <title>Genomic Encyclopedia of Archaeal and Bacterial Type Strains, Phase II (KMG-II): from individual species to whole genera.</title>
        <authorList>
            <person name="Goeker M."/>
        </authorList>
    </citation>
    <scope>NUCLEOTIDE SEQUENCE [LARGE SCALE GENOMIC DNA]</scope>
    <source>
        <strain evidence="1 2">ATCC BAA-1881</strain>
    </source>
</reference>
<dbReference type="PANTHER" id="PTHR34352:SF1">
    <property type="entry name" value="PROTEIN YHFA"/>
    <property type="match status" value="1"/>
</dbReference>
<organism evidence="1 2">
    <name type="scientific">Thermosporothrix hazakensis</name>
    <dbReference type="NCBI Taxonomy" id="644383"/>
    <lineage>
        <taxon>Bacteria</taxon>
        <taxon>Bacillati</taxon>
        <taxon>Chloroflexota</taxon>
        <taxon>Ktedonobacteria</taxon>
        <taxon>Ktedonobacterales</taxon>
        <taxon>Thermosporotrichaceae</taxon>
        <taxon>Thermosporothrix</taxon>
    </lineage>
</organism>
<gene>
    <name evidence="1" type="ORF">EI42_02794</name>
</gene>
<dbReference type="InterPro" id="IPR003718">
    <property type="entry name" value="OsmC/Ohr_fam"/>
</dbReference>
<dbReference type="Gene3D" id="3.30.300.20">
    <property type="match status" value="1"/>
</dbReference>
<dbReference type="PANTHER" id="PTHR34352">
    <property type="entry name" value="PROTEIN YHFA"/>
    <property type="match status" value="1"/>
</dbReference>
<accession>A0A326U7R5</accession>
<protein>
    <submittedName>
        <fullName evidence="1">Putative redox protein</fullName>
    </submittedName>
</protein>
<dbReference type="InterPro" id="IPR036102">
    <property type="entry name" value="OsmC/Ohrsf"/>
</dbReference>
<dbReference type="SUPFAM" id="SSF82784">
    <property type="entry name" value="OsmC-like"/>
    <property type="match status" value="1"/>
</dbReference>
<name>A0A326U7R5_THEHA</name>